<feature type="domain" description="AP180 N-terminal homology (ANTH)" evidence="1">
    <location>
        <begin position="17"/>
        <end position="152"/>
    </location>
</feature>
<sequence>MSWFINQAGKLEPQYDKNATEIILHGLPKLQLFLDQVLNCSSVLNIISPSDSLTRAAVHNILKETLQVYGNFCEGVATLANSFFDLKDPGIQALALKLLKKARRQSCELSDFFQKYNRVVGSTTSMKMSLKFPTAKIITADHVLVMEQYVNDNMREENSSISIVDDKSVISHQDSEVSDELTIGTPSTTSLFSCKLETQISTEWVLFDD</sequence>
<dbReference type="GO" id="GO:0048268">
    <property type="term" value="P:clathrin coat assembly"/>
    <property type="evidence" value="ECO:0007669"/>
    <property type="project" value="InterPro"/>
</dbReference>
<dbReference type="InterPro" id="IPR014712">
    <property type="entry name" value="ANTH_dom_sf"/>
</dbReference>
<dbReference type="InterPro" id="IPR045192">
    <property type="entry name" value="AP180-like"/>
</dbReference>
<dbReference type="InterPro" id="IPR011417">
    <property type="entry name" value="ANTH_dom"/>
</dbReference>
<proteinExistence type="predicted"/>
<dbReference type="GO" id="GO:0072583">
    <property type="term" value="P:clathrin-dependent endocytosis"/>
    <property type="evidence" value="ECO:0007669"/>
    <property type="project" value="InterPro"/>
</dbReference>
<dbReference type="Pfam" id="PF07651">
    <property type="entry name" value="ANTH"/>
    <property type="match status" value="1"/>
</dbReference>
<dbReference type="GO" id="GO:0000149">
    <property type="term" value="F:SNARE binding"/>
    <property type="evidence" value="ECO:0007669"/>
    <property type="project" value="TreeGrafter"/>
</dbReference>
<evidence type="ECO:0000259" key="1">
    <source>
        <dbReference type="Pfam" id="PF07651"/>
    </source>
</evidence>
<dbReference type="GO" id="GO:0030136">
    <property type="term" value="C:clathrin-coated vesicle"/>
    <property type="evidence" value="ECO:0007669"/>
    <property type="project" value="InterPro"/>
</dbReference>
<dbReference type="GO" id="GO:0005545">
    <property type="term" value="F:1-phosphatidylinositol binding"/>
    <property type="evidence" value="ECO:0007669"/>
    <property type="project" value="InterPro"/>
</dbReference>
<dbReference type="PANTHER" id="PTHR22951">
    <property type="entry name" value="CLATHRIN ASSEMBLY PROTEIN"/>
    <property type="match status" value="1"/>
</dbReference>
<dbReference type="GO" id="GO:0005546">
    <property type="term" value="F:phosphatidylinositol-4,5-bisphosphate binding"/>
    <property type="evidence" value="ECO:0007669"/>
    <property type="project" value="TreeGrafter"/>
</dbReference>
<evidence type="ECO:0000313" key="2">
    <source>
        <dbReference type="EMBL" id="MCL7049287.1"/>
    </source>
</evidence>
<dbReference type="AlphaFoldDB" id="A0AA42B2S2"/>
<dbReference type="GO" id="GO:0006900">
    <property type="term" value="P:vesicle budding from membrane"/>
    <property type="evidence" value="ECO:0007669"/>
    <property type="project" value="TreeGrafter"/>
</dbReference>
<dbReference type="Proteomes" id="UP001177140">
    <property type="component" value="Unassembled WGS sequence"/>
</dbReference>
<dbReference type="GO" id="GO:0005905">
    <property type="term" value="C:clathrin-coated pit"/>
    <property type="evidence" value="ECO:0007669"/>
    <property type="project" value="TreeGrafter"/>
</dbReference>
<accession>A0AA42B2S2</accession>
<organism evidence="2 3">
    <name type="scientific">Papaver nudicaule</name>
    <name type="common">Iceland poppy</name>
    <dbReference type="NCBI Taxonomy" id="74823"/>
    <lineage>
        <taxon>Eukaryota</taxon>
        <taxon>Viridiplantae</taxon>
        <taxon>Streptophyta</taxon>
        <taxon>Embryophyta</taxon>
        <taxon>Tracheophyta</taxon>
        <taxon>Spermatophyta</taxon>
        <taxon>Magnoliopsida</taxon>
        <taxon>Ranunculales</taxon>
        <taxon>Papaveraceae</taxon>
        <taxon>Papaveroideae</taxon>
        <taxon>Papaver</taxon>
    </lineage>
</organism>
<reference evidence="2" key="1">
    <citation type="submission" date="2022-03" db="EMBL/GenBank/DDBJ databases">
        <title>A functionally conserved STORR gene fusion in Papaver species that diverged 16.8 million years ago.</title>
        <authorList>
            <person name="Catania T."/>
        </authorList>
    </citation>
    <scope>NUCLEOTIDE SEQUENCE</scope>
    <source>
        <strain evidence="2">S-191538</strain>
    </source>
</reference>
<comment type="caution">
    <text evidence="2">The sequence shown here is derived from an EMBL/GenBank/DDBJ whole genome shotgun (WGS) entry which is preliminary data.</text>
</comment>
<dbReference type="EMBL" id="JAJJMA010314205">
    <property type="protein sequence ID" value="MCL7049287.1"/>
    <property type="molecule type" value="Genomic_DNA"/>
</dbReference>
<dbReference type="PANTHER" id="PTHR22951:SF70">
    <property type="entry name" value="OS11G0244600 PROTEIN"/>
    <property type="match status" value="1"/>
</dbReference>
<dbReference type="SUPFAM" id="SSF89009">
    <property type="entry name" value="GAT-like domain"/>
    <property type="match status" value="1"/>
</dbReference>
<protein>
    <recommendedName>
        <fullName evidence="1">AP180 N-terminal homology (ANTH) domain-containing protein</fullName>
    </recommendedName>
</protein>
<evidence type="ECO:0000313" key="3">
    <source>
        <dbReference type="Proteomes" id="UP001177140"/>
    </source>
</evidence>
<gene>
    <name evidence="2" type="ORF">MKW94_003579</name>
</gene>
<name>A0AA42B2S2_PAPNU</name>
<dbReference type="GO" id="GO:0032050">
    <property type="term" value="F:clathrin heavy chain binding"/>
    <property type="evidence" value="ECO:0007669"/>
    <property type="project" value="TreeGrafter"/>
</dbReference>
<keyword evidence="3" id="KW-1185">Reference proteome</keyword>
<dbReference type="Gene3D" id="1.20.58.150">
    <property type="entry name" value="ANTH domain"/>
    <property type="match status" value="1"/>
</dbReference>